<evidence type="ECO:0000256" key="7">
    <source>
        <dbReference type="ARBA" id="ARBA00022967"/>
    </source>
</evidence>
<dbReference type="EMBL" id="BMOK01000004">
    <property type="protein sequence ID" value="GGL49669.1"/>
    <property type="molecule type" value="Genomic_DNA"/>
</dbReference>
<keyword evidence="6 10" id="KW-0067">ATP-binding</keyword>
<evidence type="ECO:0000313" key="11">
    <source>
        <dbReference type="Proteomes" id="UP000654670"/>
    </source>
</evidence>
<dbReference type="PROSITE" id="PS50893">
    <property type="entry name" value="ABC_TRANSPORTER_2"/>
    <property type="match status" value="1"/>
</dbReference>
<dbReference type="GO" id="GO:0005524">
    <property type="term" value="F:ATP binding"/>
    <property type="evidence" value="ECO:0007669"/>
    <property type="project" value="UniProtKB-KW"/>
</dbReference>
<reference evidence="10" key="1">
    <citation type="journal article" date="2014" name="Int. J. Syst. Evol. Microbiol.">
        <title>Complete genome sequence of Corynebacterium casei LMG S-19264T (=DSM 44701T), isolated from a smear-ripened cheese.</title>
        <authorList>
            <consortium name="US DOE Joint Genome Institute (JGI-PGF)"/>
            <person name="Walter F."/>
            <person name="Albersmeier A."/>
            <person name="Kalinowski J."/>
            <person name="Ruckert C."/>
        </authorList>
    </citation>
    <scope>NUCLEOTIDE SEQUENCE</scope>
    <source>
        <strain evidence="10">JCM 15325</strain>
    </source>
</reference>
<keyword evidence="5" id="KW-0547">Nucleotide-binding</keyword>
<dbReference type="Gene3D" id="3.40.50.300">
    <property type="entry name" value="P-loop containing nucleotide triphosphate hydrolases"/>
    <property type="match status" value="1"/>
</dbReference>
<dbReference type="FunFam" id="3.40.50.300:FF:000589">
    <property type="entry name" value="ABC transporter, ATP-binding subunit"/>
    <property type="match status" value="1"/>
</dbReference>
<dbReference type="InterPro" id="IPR050763">
    <property type="entry name" value="ABC_transporter_ATP-binding"/>
</dbReference>
<keyword evidence="11" id="KW-1185">Reference proteome</keyword>
<evidence type="ECO:0000256" key="5">
    <source>
        <dbReference type="ARBA" id="ARBA00022741"/>
    </source>
</evidence>
<evidence type="ECO:0000256" key="4">
    <source>
        <dbReference type="ARBA" id="ARBA00022475"/>
    </source>
</evidence>
<dbReference type="SUPFAM" id="SSF52540">
    <property type="entry name" value="P-loop containing nucleoside triphosphate hydrolases"/>
    <property type="match status" value="1"/>
</dbReference>
<dbReference type="Proteomes" id="UP000654670">
    <property type="component" value="Unassembled WGS sequence"/>
</dbReference>
<dbReference type="PANTHER" id="PTHR42711">
    <property type="entry name" value="ABC TRANSPORTER ATP-BINDING PROTEIN"/>
    <property type="match status" value="1"/>
</dbReference>
<dbReference type="AlphaFoldDB" id="A0A917S2G6"/>
<dbReference type="Pfam" id="PF00005">
    <property type="entry name" value="ABC_tran"/>
    <property type="match status" value="1"/>
</dbReference>
<dbReference type="RefSeq" id="WP_188802204.1">
    <property type="nucleotide sequence ID" value="NZ_BMOK01000004.1"/>
</dbReference>
<dbReference type="GO" id="GO:0016887">
    <property type="term" value="F:ATP hydrolysis activity"/>
    <property type="evidence" value="ECO:0007669"/>
    <property type="project" value="InterPro"/>
</dbReference>
<name>A0A917S2G6_9BACL</name>
<dbReference type="SMART" id="SM00382">
    <property type="entry name" value="AAA"/>
    <property type="match status" value="1"/>
</dbReference>
<evidence type="ECO:0000256" key="8">
    <source>
        <dbReference type="ARBA" id="ARBA00023136"/>
    </source>
</evidence>
<protein>
    <submittedName>
        <fullName evidence="10">ABC transporter ATP-binding protein</fullName>
    </submittedName>
</protein>
<dbReference type="InterPro" id="IPR027417">
    <property type="entry name" value="P-loop_NTPase"/>
</dbReference>
<evidence type="ECO:0000259" key="9">
    <source>
        <dbReference type="PROSITE" id="PS50893"/>
    </source>
</evidence>
<evidence type="ECO:0000256" key="6">
    <source>
        <dbReference type="ARBA" id="ARBA00022840"/>
    </source>
</evidence>
<accession>A0A917S2G6</accession>
<dbReference type="PROSITE" id="PS00211">
    <property type="entry name" value="ABC_TRANSPORTER_1"/>
    <property type="match status" value="1"/>
</dbReference>
<comment type="caution">
    <text evidence="10">The sequence shown here is derived from an EMBL/GenBank/DDBJ whole genome shotgun (WGS) entry which is preliminary data.</text>
</comment>
<keyword evidence="3" id="KW-0813">Transport</keyword>
<reference evidence="10" key="2">
    <citation type="submission" date="2020-09" db="EMBL/GenBank/DDBJ databases">
        <authorList>
            <person name="Sun Q."/>
            <person name="Ohkuma M."/>
        </authorList>
    </citation>
    <scope>NUCLEOTIDE SEQUENCE</scope>
    <source>
        <strain evidence="10">JCM 15325</strain>
    </source>
</reference>
<gene>
    <name evidence="10" type="ORF">GCM10007968_12240</name>
</gene>
<evidence type="ECO:0000256" key="3">
    <source>
        <dbReference type="ARBA" id="ARBA00022448"/>
    </source>
</evidence>
<organism evidence="10 11">
    <name type="scientific">Sporolactobacillus putidus</name>
    <dbReference type="NCBI Taxonomy" id="492735"/>
    <lineage>
        <taxon>Bacteria</taxon>
        <taxon>Bacillati</taxon>
        <taxon>Bacillota</taxon>
        <taxon>Bacilli</taxon>
        <taxon>Bacillales</taxon>
        <taxon>Sporolactobacillaceae</taxon>
        <taxon>Sporolactobacillus</taxon>
    </lineage>
</organism>
<comment type="similarity">
    <text evidence="2">Belongs to the ABC transporter superfamily.</text>
</comment>
<evidence type="ECO:0000256" key="2">
    <source>
        <dbReference type="ARBA" id="ARBA00005417"/>
    </source>
</evidence>
<dbReference type="PANTHER" id="PTHR42711:SF5">
    <property type="entry name" value="ABC TRANSPORTER ATP-BINDING PROTEIN NATA"/>
    <property type="match status" value="1"/>
</dbReference>
<dbReference type="InterPro" id="IPR003593">
    <property type="entry name" value="AAA+_ATPase"/>
</dbReference>
<evidence type="ECO:0000313" key="10">
    <source>
        <dbReference type="EMBL" id="GGL49669.1"/>
    </source>
</evidence>
<proteinExistence type="inferred from homology"/>
<sequence length="307" mass="34205">METVVDIHQLKKQFGSKAALDDVTFSIRKGSCFGLLGPNGAGKSTAMKILTGILPADGGSVRVFGLDAVRQRQAVQRQVGYVPQEITLYDKLSATDNLKFFGGLYGIKGGLLKTRMDEVLRETGLLDRANDPVKTFSGGMKRRINIACALLHQPKLLILDEPTVGIDPQSRNHIFDMIRHLRDSGVTIIYSTHYMEEVEALCDDIAIIDRGKVIAQGHLQDLFDHFAQKAVYLETDRPFHPESFASIKKSYTRDRGWVLETDQPLSVMRSILDRNEADQSLKINAIEMVKPSLEDVFLSLTGTSLRD</sequence>
<feature type="domain" description="ABC transporter" evidence="9">
    <location>
        <begin position="5"/>
        <end position="235"/>
    </location>
</feature>
<keyword evidence="7" id="KW-1278">Translocase</keyword>
<evidence type="ECO:0000256" key="1">
    <source>
        <dbReference type="ARBA" id="ARBA00004236"/>
    </source>
</evidence>
<keyword evidence="8" id="KW-0472">Membrane</keyword>
<dbReference type="GO" id="GO:0005886">
    <property type="term" value="C:plasma membrane"/>
    <property type="evidence" value="ECO:0007669"/>
    <property type="project" value="UniProtKB-SubCell"/>
</dbReference>
<keyword evidence="4" id="KW-1003">Cell membrane</keyword>
<dbReference type="InterPro" id="IPR003439">
    <property type="entry name" value="ABC_transporter-like_ATP-bd"/>
</dbReference>
<dbReference type="InterPro" id="IPR017871">
    <property type="entry name" value="ABC_transporter-like_CS"/>
</dbReference>
<comment type="subcellular location">
    <subcellularLocation>
        <location evidence="1">Cell membrane</location>
    </subcellularLocation>
</comment>